<evidence type="ECO:0000313" key="2">
    <source>
        <dbReference type="Proteomes" id="UP000000263"/>
    </source>
</evidence>
<name>A7NJ14_ROSCS</name>
<protein>
    <recommendedName>
        <fullName evidence="3">Neutral/alkaline non-lysosomal ceramidase N-terminal domain-containing protein</fullName>
    </recommendedName>
</protein>
<dbReference type="EMBL" id="CP000804">
    <property type="protein sequence ID" value="ABU57480.1"/>
    <property type="molecule type" value="Genomic_DNA"/>
</dbReference>
<dbReference type="RefSeq" id="WP_012119909.1">
    <property type="nucleotide sequence ID" value="NC_009767.1"/>
</dbReference>
<organism evidence="1 2">
    <name type="scientific">Roseiflexus castenholzii (strain DSM 13941 / HLO8)</name>
    <dbReference type="NCBI Taxonomy" id="383372"/>
    <lineage>
        <taxon>Bacteria</taxon>
        <taxon>Bacillati</taxon>
        <taxon>Chloroflexota</taxon>
        <taxon>Chloroflexia</taxon>
        <taxon>Chloroflexales</taxon>
        <taxon>Roseiflexineae</taxon>
        <taxon>Roseiflexaceae</taxon>
        <taxon>Roseiflexus</taxon>
    </lineage>
</organism>
<dbReference type="OrthoDB" id="337762at2"/>
<proteinExistence type="predicted"/>
<dbReference type="AlphaFoldDB" id="A7NJ14"/>
<evidence type="ECO:0000313" key="1">
    <source>
        <dbReference type="EMBL" id="ABU57480.1"/>
    </source>
</evidence>
<evidence type="ECO:0008006" key="3">
    <source>
        <dbReference type="Google" id="ProtNLM"/>
    </source>
</evidence>
<dbReference type="Proteomes" id="UP000000263">
    <property type="component" value="Chromosome"/>
</dbReference>
<dbReference type="KEGG" id="rca:Rcas_1384"/>
<dbReference type="STRING" id="383372.Rcas_1384"/>
<reference evidence="1 2" key="1">
    <citation type="submission" date="2007-08" db="EMBL/GenBank/DDBJ databases">
        <title>Complete sequence of Roseiflexus castenholzii DSM 13941.</title>
        <authorList>
            <consortium name="US DOE Joint Genome Institute"/>
            <person name="Copeland A."/>
            <person name="Lucas S."/>
            <person name="Lapidus A."/>
            <person name="Barry K."/>
            <person name="Glavina del Rio T."/>
            <person name="Dalin E."/>
            <person name="Tice H."/>
            <person name="Pitluck S."/>
            <person name="Thompson L.S."/>
            <person name="Brettin T."/>
            <person name="Bruce D."/>
            <person name="Detter J.C."/>
            <person name="Han C."/>
            <person name="Tapia R."/>
            <person name="Schmutz J."/>
            <person name="Larimer F."/>
            <person name="Land M."/>
            <person name="Hauser L."/>
            <person name="Kyrpides N."/>
            <person name="Mikhailova N."/>
            <person name="Bryant D.A."/>
            <person name="Hanada S."/>
            <person name="Tsukatani Y."/>
            <person name="Richardson P."/>
        </authorList>
    </citation>
    <scope>NUCLEOTIDE SEQUENCE [LARGE SCALE GENOMIC DNA]</scope>
    <source>
        <strain evidence="2">DSM 13941 / HLO8</strain>
    </source>
</reference>
<dbReference type="HOGENOM" id="CLU_030011_5_0_0"/>
<dbReference type="eggNOG" id="COG3356">
    <property type="taxonomic scope" value="Bacteria"/>
</dbReference>
<keyword evidence="2" id="KW-1185">Reference proteome</keyword>
<sequence>MSQSSLLAGAATRCITPNPDERPVFLAGFQNNRRATAIDTDLYVRALALRLDERVAVIAACDLIGLDRGDVLDVRAALDTRGIDSSGLVVACTHTHSGPDTLGLWGPDRSVSGVDPLYLASVKQAIVDAVIEALTFCCPARLRCGMTQLPGYIANFRDPGIVDDEVAVLQFVKLDGEVIATLLNLACHPEVLDGDSTLISADYAGYACREVETRVGGVALHVSGALGGMLSPDTNDRTPAWAEHMGRAYAETALTALAAQPTVEVERLDVRRAEFDLPLANPLLLMAQQMGVLRARQPVNGAIITCCTSIDLGPAQIITIPGELLPRLGFELKAMLPGPYRMLIGLADDEIGYILPDDEFIPPADYMNPGKQYEESMSIGPTTGSRLLTVARGLIGDR</sequence>
<gene>
    <name evidence="1" type="ordered locus">Rcas_1384</name>
</gene>
<accession>A7NJ14</accession>